<evidence type="ECO:0000313" key="3">
    <source>
        <dbReference type="Proteomes" id="UP000886803"/>
    </source>
</evidence>
<feature type="transmembrane region" description="Helical" evidence="1">
    <location>
        <begin position="295"/>
        <end position="316"/>
    </location>
</feature>
<feature type="transmembrane region" description="Helical" evidence="1">
    <location>
        <begin position="140"/>
        <end position="159"/>
    </location>
</feature>
<keyword evidence="1" id="KW-1133">Transmembrane helix</keyword>
<keyword evidence="1" id="KW-0812">Transmembrane</keyword>
<gene>
    <name evidence="2" type="ORF">H9945_10250</name>
</gene>
<feature type="transmembrane region" description="Helical" evidence="1">
    <location>
        <begin position="383"/>
        <end position="401"/>
    </location>
</feature>
<dbReference type="AlphaFoldDB" id="A0A9D2M8N3"/>
<dbReference type="EMBL" id="DWYG01000174">
    <property type="protein sequence ID" value="HJB42864.1"/>
    <property type="molecule type" value="Genomic_DNA"/>
</dbReference>
<keyword evidence="1" id="KW-0472">Membrane</keyword>
<feature type="transmembrane region" description="Helical" evidence="1">
    <location>
        <begin position="12"/>
        <end position="29"/>
    </location>
</feature>
<feature type="transmembrane region" description="Helical" evidence="1">
    <location>
        <begin position="87"/>
        <end position="106"/>
    </location>
</feature>
<feature type="transmembrane region" description="Helical" evidence="1">
    <location>
        <begin position="225"/>
        <end position="245"/>
    </location>
</feature>
<comment type="caution">
    <text evidence="2">The sequence shown here is derived from an EMBL/GenBank/DDBJ whole genome shotgun (WGS) entry which is preliminary data.</text>
</comment>
<feature type="transmembrane region" description="Helical" evidence="1">
    <location>
        <begin position="166"/>
        <end position="182"/>
    </location>
</feature>
<feature type="transmembrane region" description="Helical" evidence="1">
    <location>
        <begin position="115"/>
        <end position="134"/>
    </location>
</feature>
<reference evidence="2" key="2">
    <citation type="submission" date="2021-04" db="EMBL/GenBank/DDBJ databases">
        <authorList>
            <person name="Gilroy R."/>
        </authorList>
    </citation>
    <scope>NUCLEOTIDE SEQUENCE</scope>
    <source>
        <strain evidence="2">ChiBcec8-13705</strain>
    </source>
</reference>
<evidence type="ECO:0000313" key="2">
    <source>
        <dbReference type="EMBL" id="HJB42864.1"/>
    </source>
</evidence>
<sequence>MRTKRWTRVLPLLWLGVCLALLFCYWRSWSTNQLDSDMASEQILAHQLAQEGGILSSNWYYSTELRVVNTQLVMAPLFRLFSNWHTVRVLGSAILFLILLAAYLFFARQMRLPRAGLVGAGVLCLPFCALYRQYVLQGLYYIPHLAFSFGSFGCLLAACRAPKGRRWAWGAGYALLGLLAALGGPRQLFVLQGPMTFAVLALGWAETPRGVPLANRARALLGGAWGWRLALCLAGDLAGLAGYAVNAKWFAANYQFQGQDYIAFGPFDPDRLAALVNALLAAFGWEKGSFFSPTALFNLAAVLWFGFSVVWAVRLARGGTAVPLPHRLLGAFYLAGLCCFVFLYGFTNSGMSDRYVLPLTVFAVPLVETWLPQAKRSFRRQRAVLSLCLAGVLALHGVAQYCTAAAATNTNVDLAAFLVNNGYTQGYASFWDGNILTELSDGRIEVWGLAQNTEPEVRAWLQNTSHTTQPPDGPVFFVISRWEEEGERQPSLPELGAAMPQEALIYEDADHLVYGFASDAAMREACGFPPFGTG</sequence>
<evidence type="ECO:0000256" key="1">
    <source>
        <dbReference type="SAM" id="Phobius"/>
    </source>
</evidence>
<feature type="transmembrane region" description="Helical" evidence="1">
    <location>
        <begin position="328"/>
        <end position="346"/>
    </location>
</feature>
<protein>
    <submittedName>
        <fullName evidence="2">Uncharacterized protein</fullName>
    </submittedName>
</protein>
<name>A0A9D2M8N3_9FIRM</name>
<reference evidence="2" key="1">
    <citation type="journal article" date="2021" name="PeerJ">
        <title>Extensive microbial diversity within the chicken gut microbiome revealed by metagenomics and culture.</title>
        <authorList>
            <person name="Gilroy R."/>
            <person name="Ravi A."/>
            <person name="Getino M."/>
            <person name="Pursley I."/>
            <person name="Horton D.L."/>
            <person name="Alikhan N.F."/>
            <person name="Baker D."/>
            <person name="Gharbi K."/>
            <person name="Hall N."/>
            <person name="Watson M."/>
            <person name="Adriaenssens E.M."/>
            <person name="Foster-Nyarko E."/>
            <person name="Jarju S."/>
            <person name="Secka A."/>
            <person name="Antonio M."/>
            <person name="Oren A."/>
            <person name="Chaudhuri R.R."/>
            <person name="La Ragione R."/>
            <person name="Hildebrand F."/>
            <person name="Pallen M.J."/>
        </authorList>
    </citation>
    <scope>NUCLEOTIDE SEQUENCE</scope>
    <source>
        <strain evidence="2">ChiBcec8-13705</strain>
    </source>
</reference>
<organism evidence="2 3">
    <name type="scientific">Candidatus Gemmiger avicola</name>
    <dbReference type="NCBI Taxonomy" id="2838605"/>
    <lineage>
        <taxon>Bacteria</taxon>
        <taxon>Bacillati</taxon>
        <taxon>Bacillota</taxon>
        <taxon>Clostridia</taxon>
        <taxon>Eubacteriales</taxon>
        <taxon>Gemmiger</taxon>
    </lineage>
</organism>
<dbReference type="Proteomes" id="UP000886803">
    <property type="component" value="Unassembled WGS sequence"/>
</dbReference>
<accession>A0A9D2M8N3</accession>
<proteinExistence type="predicted"/>